<accession>A0A8T2ZYY4</accession>
<feature type="domain" description="Arf-GAP" evidence="8">
    <location>
        <begin position="26"/>
        <end position="150"/>
    </location>
</feature>
<gene>
    <name evidence="9" type="ORF">H0E87_003438</name>
</gene>
<dbReference type="CDD" id="cd04038">
    <property type="entry name" value="C2_ArfGAP"/>
    <property type="match status" value="1"/>
</dbReference>
<evidence type="ECO:0000313" key="9">
    <source>
        <dbReference type="EMBL" id="KAH8522794.1"/>
    </source>
</evidence>
<evidence type="ECO:0000256" key="1">
    <source>
        <dbReference type="ARBA" id="ARBA00022468"/>
    </source>
</evidence>
<dbReference type="SUPFAM" id="SSF49562">
    <property type="entry name" value="C2 domain (Calcium/lipid-binding domain, CaLB)"/>
    <property type="match status" value="1"/>
</dbReference>
<dbReference type="FunFam" id="1.10.220.150:FF:000009">
    <property type="entry name" value="stromal membrane-associated protein 1 isoform X1"/>
    <property type="match status" value="1"/>
</dbReference>
<dbReference type="EMBL" id="JACEGQ020000001">
    <property type="protein sequence ID" value="KAH8522794.1"/>
    <property type="molecule type" value="Genomic_DNA"/>
</dbReference>
<name>A0A8T2ZYY4_POPDE</name>
<evidence type="ECO:0000256" key="4">
    <source>
        <dbReference type="ARBA" id="ARBA00022833"/>
    </source>
</evidence>
<keyword evidence="3 6" id="KW-0863">Zinc-finger</keyword>
<dbReference type="CDD" id="cd08204">
    <property type="entry name" value="ArfGap"/>
    <property type="match status" value="1"/>
</dbReference>
<dbReference type="FunFam" id="2.60.40.150:FF:000190">
    <property type="entry name" value="ADP-ribosylation factor GTPase-activating protein AGD12"/>
    <property type="match status" value="1"/>
</dbReference>
<dbReference type="PANTHER" id="PTHR46220">
    <property type="entry name" value="ADP-RIBOSYLATION FACTOR GTPASE-ACTIVATING PROTEIN AGD12"/>
    <property type="match status" value="1"/>
</dbReference>
<keyword evidence="5" id="KW-0106">Calcium</keyword>
<evidence type="ECO:0000256" key="5">
    <source>
        <dbReference type="ARBA" id="ARBA00022837"/>
    </source>
</evidence>
<organism evidence="9 10">
    <name type="scientific">Populus deltoides</name>
    <name type="common">Eastern poplar</name>
    <name type="synonym">Eastern cottonwood</name>
    <dbReference type="NCBI Taxonomy" id="3696"/>
    <lineage>
        <taxon>Eukaryota</taxon>
        <taxon>Viridiplantae</taxon>
        <taxon>Streptophyta</taxon>
        <taxon>Embryophyta</taxon>
        <taxon>Tracheophyta</taxon>
        <taxon>Spermatophyta</taxon>
        <taxon>Magnoliopsida</taxon>
        <taxon>eudicotyledons</taxon>
        <taxon>Gunneridae</taxon>
        <taxon>Pentapetalae</taxon>
        <taxon>rosids</taxon>
        <taxon>fabids</taxon>
        <taxon>Malpighiales</taxon>
        <taxon>Salicaceae</taxon>
        <taxon>Saliceae</taxon>
        <taxon>Populus</taxon>
    </lineage>
</organism>
<evidence type="ECO:0008006" key="11">
    <source>
        <dbReference type="Google" id="ProtNLM"/>
    </source>
</evidence>
<dbReference type="PROSITE" id="PS50004">
    <property type="entry name" value="C2"/>
    <property type="match status" value="1"/>
</dbReference>
<evidence type="ECO:0000259" key="8">
    <source>
        <dbReference type="PROSITE" id="PS50115"/>
    </source>
</evidence>
<dbReference type="Proteomes" id="UP000807159">
    <property type="component" value="Chromosome 1"/>
</dbReference>
<dbReference type="Pfam" id="PF01412">
    <property type="entry name" value="ArfGap"/>
    <property type="match status" value="1"/>
</dbReference>
<dbReference type="PANTHER" id="PTHR46220:SF2">
    <property type="entry name" value="ADP-RIBOSYLATION FACTOR GTPASE-ACTIVATING PROTEIN AGD11-RELATED"/>
    <property type="match status" value="1"/>
</dbReference>
<dbReference type="AlphaFoldDB" id="A0A8T2ZYY4"/>
<evidence type="ECO:0000256" key="3">
    <source>
        <dbReference type="ARBA" id="ARBA00022771"/>
    </source>
</evidence>
<dbReference type="InterPro" id="IPR000008">
    <property type="entry name" value="C2_dom"/>
</dbReference>
<keyword evidence="2" id="KW-0479">Metal-binding</keyword>
<dbReference type="GO" id="GO:0005096">
    <property type="term" value="F:GTPase activator activity"/>
    <property type="evidence" value="ECO:0007669"/>
    <property type="project" value="UniProtKB-KW"/>
</dbReference>
<dbReference type="SMART" id="SM00239">
    <property type="entry name" value="C2"/>
    <property type="match status" value="1"/>
</dbReference>
<dbReference type="InterPro" id="IPR038508">
    <property type="entry name" value="ArfGAP_dom_sf"/>
</dbReference>
<dbReference type="InterPro" id="IPR001164">
    <property type="entry name" value="ArfGAP_dom"/>
</dbReference>
<dbReference type="InterPro" id="IPR044518">
    <property type="entry name" value="ARF_GAP_AGD11/12/13"/>
</dbReference>
<sequence length="370" mass="41443">MSPFPFLKALLGMQSNLLFVYLSGPLKRLERLLSQSGNKTCADCGSPDPKWVSLSYGVFICIKCSGVHRSLGVHLSKVLSIKLDEWTDEQVNALIDLGGNTAANKKYEASMPDDYRKPRPDASTEERYDFIRRKYELKEFSNCDEQMSSPFPGSISSLPTPSNNCPSQDKKQYEKQATRHRIGNAFRNSWGRKDSEHKHTKKSYSSAGMVEFIGLIKVNVVKGTNLAVRDVMTSDPYVIISLGQQSVRTRVIKNNLNPIWNESLMLSIPEQIPPLKVLVYDKDTFSTDDFMGEAEIDIQPLVAAAKAYENSTITESMQLGKWIAGQENTLVKDGIITLVDGKVKQEISLKLKNVERGVLEIELECVPLTQ</sequence>
<dbReference type="Gene3D" id="2.60.40.150">
    <property type="entry name" value="C2 domain"/>
    <property type="match status" value="1"/>
</dbReference>
<dbReference type="Pfam" id="PF00168">
    <property type="entry name" value="C2"/>
    <property type="match status" value="1"/>
</dbReference>
<keyword evidence="10" id="KW-1185">Reference proteome</keyword>
<dbReference type="GO" id="GO:0008270">
    <property type="term" value="F:zinc ion binding"/>
    <property type="evidence" value="ECO:0007669"/>
    <property type="project" value="UniProtKB-KW"/>
</dbReference>
<protein>
    <recommendedName>
        <fullName evidence="11">ADP-ribosylation factor GTPase-activating protein AGD11</fullName>
    </recommendedName>
</protein>
<dbReference type="GO" id="GO:0005543">
    <property type="term" value="F:phospholipid binding"/>
    <property type="evidence" value="ECO:0007669"/>
    <property type="project" value="InterPro"/>
</dbReference>
<dbReference type="SUPFAM" id="SSF57863">
    <property type="entry name" value="ArfGap/RecO-like zinc finger"/>
    <property type="match status" value="1"/>
</dbReference>
<dbReference type="PROSITE" id="PS50115">
    <property type="entry name" value="ARFGAP"/>
    <property type="match status" value="1"/>
</dbReference>
<keyword evidence="4" id="KW-0862">Zinc</keyword>
<reference evidence="9" key="1">
    <citation type="journal article" date="2021" name="J. Hered.">
        <title>Genome Assembly of Salicaceae Populus deltoides (Eastern Cottonwood) I-69 Based on Nanopore Sequencing and Hi-C Technologies.</title>
        <authorList>
            <person name="Bai S."/>
            <person name="Wu H."/>
            <person name="Zhang J."/>
            <person name="Pan Z."/>
            <person name="Zhao W."/>
            <person name="Li Z."/>
            <person name="Tong C."/>
        </authorList>
    </citation>
    <scope>NUCLEOTIDE SEQUENCE</scope>
    <source>
        <tissue evidence="9">Leaf</tissue>
    </source>
</reference>
<dbReference type="Gene3D" id="1.10.220.150">
    <property type="entry name" value="Arf GTPase activating protein"/>
    <property type="match status" value="1"/>
</dbReference>
<comment type="caution">
    <text evidence="9">The sequence shown here is derived from an EMBL/GenBank/DDBJ whole genome shotgun (WGS) entry which is preliminary data.</text>
</comment>
<dbReference type="InterPro" id="IPR035892">
    <property type="entry name" value="C2_domain_sf"/>
</dbReference>
<dbReference type="PRINTS" id="PR00405">
    <property type="entry name" value="REVINTRACTNG"/>
</dbReference>
<evidence type="ECO:0000313" key="10">
    <source>
        <dbReference type="Proteomes" id="UP000807159"/>
    </source>
</evidence>
<evidence type="ECO:0000256" key="6">
    <source>
        <dbReference type="PROSITE-ProRule" id="PRU00288"/>
    </source>
</evidence>
<feature type="domain" description="C2" evidence="7">
    <location>
        <begin position="194"/>
        <end position="312"/>
    </location>
</feature>
<proteinExistence type="predicted"/>
<dbReference type="SMART" id="SM00105">
    <property type="entry name" value="ArfGap"/>
    <property type="match status" value="1"/>
</dbReference>
<dbReference type="InterPro" id="IPR037278">
    <property type="entry name" value="ARFGAP/RecO"/>
</dbReference>
<evidence type="ECO:0000259" key="7">
    <source>
        <dbReference type="PROSITE" id="PS50004"/>
    </source>
</evidence>
<keyword evidence="1" id="KW-0343">GTPase activation</keyword>
<evidence type="ECO:0000256" key="2">
    <source>
        <dbReference type="ARBA" id="ARBA00022723"/>
    </source>
</evidence>